<dbReference type="SUPFAM" id="SSF55103">
    <property type="entry name" value="FAD-linked oxidases, C-terminal domain"/>
    <property type="match status" value="1"/>
</dbReference>
<proteinExistence type="predicted"/>
<dbReference type="InterPro" id="IPR036318">
    <property type="entry name" value="FAD-bd_PCMH-like_sf"/>
</dbReference>
<evidence type="ECO:0000256" key="1">
    <source>
        <dbReference type="ARBA" id="ARBA00001974"/>
    </source>
</evidence>
<dbReference type="SUPFAM" id="SSF56176">
    <property type="entry name" value="FAD-binding/transporter-associated domain-like"/>
    <property type="match status" value="1"/>
</dbReference>
<dbReference type="PANTHER" id="PTHR11748:SF119">
    <property type="entry name" value="D-2-HYDROXYGLUTARATE DEHYDROGENASE"/>
    <property type="match status" value="1"/>
</dbReference>
<evidence type="ECO:0000256" key="2">
    <source>
        <dbReference type="ARBA" id="ARBA00022630"/>
    </source>
</evidence>
<comment type="cofactor">
    <cofactor evidence="1">
        <name>FAD</name>
        <dbReference type="ChEBI" id="CHEBI:57692"/>
    </cofactor>
</comment>
<keyword evidence="2" id="KW-0285">Flavoprotein</keyword>
<evidence type="ECO:0000313" key="7">
    <source>
        <dbReference type="Proteomes" id="UP000636888"/>
    </source>
</evidence>
<evidence type="ECO:0000256" key="3">
    <source>
        <dbReference type="ARBA" id="ARBA00022827"/>
    </source>
</evidence>
<dbReference type="GO" id="GO:0008720">
    <property type="term" value="F:D-lactate dehydrogenase (NAD+) activity"/>
    <property type="evidence" value="ECO:0007669"/>
    <property type="project" value="TreeGrafter"/>
</dbReference>
<dbReference type="InterPro" id="IPR016169">
    <property type="entry name" value="FAD-bd_PCMH_sub2"/>
</dbReference>
<sequence length="970" mass="107987">MPQPEQQEEFVRDKLNPGALEAELKYMADAEVRFDSASRALYASDASNYRQIPIGVVIPKSREAVLKTLEICHRHGAPVVSRGGGTGLCGQTCNVAVVIDHSKYLNRILEIDPEQRYARVEPGTILDHLRDQTEHFHLTFGPDPATHNHNTFGGMIGNNSCGVHSVMAGRTVDNILELEVVTYDGIRMTVGPTSEAELERIISEGGRRGEIYRGLREIRDRYADAIRKRYPQIPRRVSGYNLNELLPEKGFNVAHALVGTEGTCVTILEAKVRLVHSPPARSILLLGYPDVFSAGDHVPEILKFKPVGLEGVDDLLVKFIRKKGLHPEDTELLPEGKGWLIAEFGGDTKEESDQNAQKAMDALKKVKSPPSMKLFTDPAEEKRVWEMREQGLGATANVPGVPLSWPGWEDAAVSPERVGDYLREFRKLLDQHGLIAALYGHFGDGCIHCRITFDLFTKQGLENFRSFLEGATDLVVKYGGSFSAEHGDGQSKAIFLGKMYGEDLLEAFRTFKSLWDPQWKMNPGKVVDPYQPEQNLRFGPDYNPWQADTHFRFLDDHGNFSMATLRCVGVGTCRRTHDAFMCPSFLATREELHTTRGRAHLLFEMFRGDFVKDGWHSKEVLQALEFCLSCKGCKGECPVNVDMATYKAEFLSHYYRHRIRPFAAYSMGLIGIWGRVGAKMPGLANFFAQTPVLKHLLRGVGGITQKRELPVFAQETFTDWYRRSGKWSDTADVVLYPDIFNDSFYPEVLHAALEVLERFGYRVTVPETPPPAVRPPMDFGMLDYAKARLMEAVGILSPYVRRGLPVVILEPSTAAVFRDELPNLFPQHQDGERVTKLTFLLGEFILREKLPPPKLAGSALLQSHCHQKAVLDGEAPRTLLTAMGLSVSEPQKGCCGMAGSFGFESGKYEISMKIAETALLPAVRQAPPATYIVADGFSCRTQISDGCHRKALHSAELLQLAFAAAKGGPP</sequence>
<evidence type="ECO:0000259" key="5">
    <source>
        <dbReference type="PROSITE" id="PS51387"/>
    </source>
</evidence>
<dbReference type="PANTHER" id="PTHR11748">
    <property type="entry name" value="D-LACTATE DEHYDROGENASE"/>
    <property type="match status" value="1"/>
</dbReference>
<dbReference type="Pfam" id="PF13534">
    <property type="entry name" value="Fer4_17"/>
    <property type="match status" value="1"/>
</dbReference>
<reference evidence="6" key="1">
    <citation type="submission" date="2020-12" db="EMBL/GenBank/DDBJ databases">
        <title>Geomonas sp. Red875, isolated from river sediment.</title>
        <authorList>
            <person name="Xu Z."/>
            <person name="Zhang Z."/>
            <person name="Masuda Y."/>
            <person name="Itoh H."/>
            <person name="Senoo K."/>
        </authorList>
    </citation>
    <scope>NUCLEOTIDE SEQUENCE</scope>
    <source>
        <strain evidence="6">Red875</strain>
    </source>
</reference>
<keyword evidence="4" id="KW-0560">Oxidoreductase</keyword>
<dbReference type="InterPro" id="IPR004113">
    <property type="entry name" value="FAD-bd_oxidored_4_C"/>
</dbReference>
<dbReference type="GO" id="GO:1903457">
    <property type="term" value="P:lactate catabolic process"/>
    <property type="evidence" value="ECO:0007669"/>
    <property type="project" value="TreeGrafter"/>
</dbReference>
<keyword evidence="3" id="KW-0274">FAD</keyword>
<dbReference type="Pfam" id="PF02913">
    <property type="entry name" value="FAD-oxidase_C"/>
    <property type="match status" value="1"/>
</dbReference>
<gene>
    <name evidence="6" type="ORF">JFN93_15400</name>
</gene>
<dbReference type="Pfam" id="PF01565">
    <property type="entry name" value="FAD_binding_4"/>
    <property type="match status" value="1"/>
</dbReference>
<dbReference type="Gene3D" id="3.30.465.10">
    <property type="match status" value="1"/>
</dbReference>
<dbReference type="SUPFAM" id="SSF46548">
    <property type="entry name" value="alpha-helical ferredoxin"/>
    <property type="match status" value="1"/>
</dbReference>
<dbReference type="Gene3D" id="1.10.45.10">
    <property type="entry name" value="Vanillyl-alcohol Oxidase, Chain A, domain 4"/>
    <property type="match status" value="1"/>
</dbReference>
<dbReference type="EMBL" id="JAEMHM010000012">
    <property type="protein sequence ID" value="MBJ6726103.1"/>
    <property type="molecule type" value="Genomic_DNA"/>
</dbReference>
<dbReference type="GO" id="GO:0004458">
    <property type="term" value="F:D-lactate dehydrogenase (cytochrome) activity"/>
    <property type="evidence" value="ECO:0007669"/>
    <property type="project" value="TreeGrafter"/>
</dbReference>
<protein>
    <submittedName>
        <fullName evidence="6">FAD-binding oxidoreductase</fullName>
    </submittedName>
</protein>
<dbReference type="InterPro" id="IPR016166">
    <property type="entry name" value="FAD-bd_PCMH"/>
</dbReference>
<feature type="domain" description="FAD-binding PCMH-type" evidence="5">
    <location>
        <begin position="49"/>
        <end position="277"/>
    </location>
</feature>
<comment type="caution">
    <text evidence="6">The sequence shown here is derived from an EMBL/GenBank/DDBJ whole genome shotgun (WGS) entry which is preliminary data.</text>
</comment>
<dbReference type="Gene3D" id="3.30.70.2740">
    <property type="match status" value="1"/>
</dbReference>
<keyword evidence="7" id="KW-1185">Reference proteome</keyword>
<dbReference type="PROSITE" id="PS51387">
    <property type="entry name" value="FAD_PCMH"/>
    <property type="match status" value="1"/>
</dbReference>
<evidence type="ECO:0000313" key="6">
    <source>
        <dbReference type="EMBL" id="MBJ6726103.1"/>
    </source>
</evidence>
<dbReference type="InterPro" id="IPR016164">
    <property type="entry name" value="FAD-linked_Oxase-like_C"/>
</dbReference>
<dbReference type="InterPro" id="IPR006094">
    <property type="entry name" value="Oxid_FAD_bind_N"/>
</dbReference>
<organism evidence="6 7">
    <name type="scientific">Geomesophilobacter sediminis</name>
    <dbReference type="NCBI Taxonomy" id="2798584"/>
    <lineage>
        <taxon>Bacteria</taxon>
        <taxon>Pseudomonadati</taxon>
        <taxon>Thermodesulfobacteriota</taxon>
        <taxon>Desulfuromonadia</taxon>
        <taxon>Geobacterales</taxon>
        <taxon>Geobacteraceae</taxon>
        <taxon>Geomesophilobacter</taxon>
    </lineage>
</organism>
<dbReference type="GO" id="GO:0071949">
    <property type="term" value="F:FAD binding"/>
    <property type="evidence" value="ECO:0007669"/>
    <property type="project" value="InterPro"/>
</dbReference>
<evidence type="ECO:0000256" key="4">
    <source>
        <dbReference type="ARBA" id="ARBA00023002"/>
    </source>
</evidence>
<dbReference type="Gene3D" id="3.30.43.10">
    <property type="entry name" value="Uridine Diphospho-n-acetylenolpyruvylglucosamine Reductase, domain 2"/>
    <property type="match status" value="1"/>
</dbReference>
<dbReference type="Proteomes" id="UP000636888">
    <property type="component" value="Unassembled WGS sequence"/>
</dbReference>
<accession>A0A8J7J504</accession>
<dbReference type="AlphaFoldDB" id="A0A8J7J504"/>
<dbReference type="RefSeq" id="WP_199384994.1">
    <property type="nucleotide sequence ID" value="NZ_JAEMHM010000012.1"/>
</dbReference>
<dbReference type="InterPro" id="IPR016171">
    <property type="entry name" value="Vanillyl_alc_oxidase_C-sub2"/>
</dbReference>
<dbReference type="InterPro" id="IPR016167">
    <property type="entry name" value="FAD-bd_PCMH_sub1"/>
</dbReference>
<name>A0A8J7J504_9BACT</name>